<keyword evidence="3" id="KW-0645">Protease</keyword>
<dbReference type="OrthoDB" id="3182339at2759"/>
<feature type="domain" description="DUF3645" evidence="8">
    <location>
        <begin position="2328"/>
        <end position="2359"/>
    </location>
</feature>
<feature type="domain" description="DUF3638" evidence="7">
    <location>
        <begin position="1989"/>
        <end position="2208"/>
    </location>
</feature>
<dbReference type="PANTHER" id="PTHR13367:SF33">
    <property type="entry name" value="P-LOOP CONTAINING NUCLEOSIDE TRIPHOSPHATE HYDROLASE PROTEIN"/>
    <property type="match status" value="1"/>
</dbReference>
<dbReference type="EC" id="3.4.19.12" evidence="2"/>
<dbReference type="RefSeq" id="XP_040689801.1">
    <property type="nucleotide sequence ID" value="XM_040838504.1"/>
</dbReference>
<accession>A0A1L9RMF4</accession>
<evidence type="ECO:0000313" key="10">
    <source>
        <dbReference type="EMBL" id="OJJ36125.1"/>
    </source>
</evidence>
<reference evidence="11" key="1">
    <citation type="journal article" date="2017" name="Genome Biol.">
        <title>Comparative genomics reveals high biological diversity and specific adaptations in the industrially and medically important fungal genus Aspergillus.</title>
        <authorList>
            <person name="de Vries R.P."/>
            <person name="Riley R."/>
            <person name="Wiebenga A."/>
            <person name="Aguilar-Osorio G."/>
            <person name="Amillis S."/>
            <person name="Uchima C.A."/>
            <person name="Anderluh G."/>
            <person name="Asadollahi M."/>
            <person name="Askin M."/>
            <person name="Barry K."/>
            <person name="Battaglia E."/>
            <person name="Bayram O."/>
            <person name="Benocci T."/>
            <person name="Braus-Stromeyer S.A."/>
            <person name="Caldana C."/>
            <person name="Canovas D."/>
            <person name="Cerqueira G.C."/>
            <person name="Chen F."/>
            <person name="Chen W."/>
            <person name="Choi C."/>
            <person name="Clum A."/>
            <person name="Dos Santos R.A."/>
            <person name="Damasio A.R."/>
            <person name="Diallinas G."/>
            <person name="Emri T."/>
            <person name="Fekete E."/>
            <person name="Flipphi M."/>
            <person name="Freyberg S."/>
            <person name="Gallo A."/>
            <person name="Gournas C."/>
            <person name="Habgood R."/>
            <person name="Hainaut M."/>
            <person name="Harispe M.L."/>
            <person name="Henrissat B."/>
            <person name="Hilden K.S."/>
            <person name="Hope R."/>
            <person name="Hossain A."/>
            <person name="Karabika E."/>
            <person name="Karaffa L."/>
            <person name="Karanyi Z."/>
            <person name="Krasevec N."/>
            <person name="Kuo A."/>
            <person name="Kusch H."/>
            <person name="LaButti K."/>
            <person name="Lagendijk E.L."/>
            <person name="Lapidus A."/>
            <person name="Levasseur A."/>
            <person name="Lindquist E."/>
            <person name="Lipzen A."/>
            <person name="Logrieco A.F."/>
            <person name="MacCabe A."/>
            <person name="Maekelae M.R."/>
            <person name="Malavazi I."/>
            <person name="Melin P."/>
            <person name="Meyer V."/>
            <person name="Mielnichuk N."/>
            <person name="Miskei M."/>
            <person name="Molnar A.P."/>
            <person name="Mule G."/>
            <person name="Ngan C.Y."/>
            <person name="Orejas M."/>
            <person name="Orosz E."/>
            <person name="Ouedraogo J.P."/>
            <person name="Overkamp K.M."/>
            <person name="Park H.-S."/>
            <person name="Perrone G."/>
            <person name="Piumi F."/>
            <person name="Punt P.J."/>
            <person name="Ram A.F."/>
            <person name="Ramon A."/>
            <person name="Rauscher S."/>
            <person name="Record E."/>
            <person name="Riano-Pachon D.M."/>
            <person name="Robert V."/>
            <person name="Roehrig J."/>
            <person name="Ruller R."/>
            <person name="Salamov A."/>
            <person name="Salih N.S."/>
            <person name="Samson R.A."/>
            <person name="Sandor E."/>
            <person name="Sanguinetti M."/>
            <person name="Schuetze T."/>
            <person name="Sepcic K."/>
            <person name="Shelest E."/>
            <person name="Sherlock G."/>
            <person name="Sophianopoulou V."/>
            <person name="Squina F.M."/>
            <person name="Sun H."/>
            <person name="Susca A."/>
            <person name="Todd R.B."/>
            <person name="Tsang A."/>
            <person name="Unkles S.E."/>
            <person name="van de Wiele N."/>
            <person name="van Rossen-Uffink D."/>
            <person name="Oliveira J.V."/>
            <person name="Vesth T.C."/>
            <person name="Visser J."/>
            <person name="Yu J.-H."/>
            <person name="Zhou M."/>
            <person name="Andersen M.R."/>
            <person name="Archer D.B."/>
            <person name="Baker S.E."/>
            <person name="Benoit I."/>
            <person name="Brakhage A.A."/>
            <person name="Braus G.H."/>
            <person name="Fischer R."/>
            <person name="Frisvad J.C."/>
            <person name="Goldman G.H."/>
            <person name="Houbraken J."/>
            <person name="Oakley B."/>
            <person name="Pocsi I."/>
            <person name="Scazzocchio C."/>
            <person name="Seiboth B."/>
            <person name="vanKuyk P.A."/>
            <person name="Wortman J."/>
            <person name="Dyer P.S."/>
            <person name="Grigoriev I.V."/>
        </authorList>
    </citation>
    <scope>NUCLEOTIDE SEQUENCE [LARGE SCALE GENOMIC DNA]</scope>
    <source>
        <strain evidence="11">DTO 134E9</strain>
    </source>
</reference>
<dbReference type="Pfam" id="PF12340">
    <property type="entry name" value="DUF3638"/>
    <property type="match status" value="1"/>
</dbReference>
<organism evidence="10 11">
    <name type="scientific">Aspergillus wentii DTO 134E9</name>
    <dbReference type="NCBI Taxonomy" id="1073089"/>
    <lineage>
        <taxon>Eukaryota</taxon>
        <taxon>Fungi</taxon>
        <taxon>Dikarya</taxon>
        <taxon>Ascomycota</taxon>
        <taxon>Pezizomycotina</taxon>
        <taxon>Eurotiomycetes</taxon>
        <taxon>Eurotiomycetidae</taxon>
        <taxon>Eurotiales</taxon>
        <taxon>Aspergillaceae</taxon>
        <taxon>Aspergillus</taxon>
        <taxon>Aspergillus subgen. Cremei</taxon>
    </lineage>
</organism>
<evidence type="ECO:0000256" key="4">
    <source>
        <dbReference type="ARBA" id="ARBA00022786"/>
    </source>
</evidence>
<evidence type="ECO:0000256" key="1">
    <source>
        <dbReference type="ARBA" id="ARBA00000707"/>
    </source>
</evidence>
<feature type="domain" description="DUF6606" evidence="9">
    <location>
        <begin position="11"/>
        <end position="280"/>
    </location>
</feature>
<dbReference type="STRING" id="1073089.A0A1L9RMF4"/>
<keyword evidence="5" id="KW-0378">Hydrolase</keyword>
<dbReference type="Proteomes" id="UP000184383">
    <property type="component" value="Unassembled WGS sequence"/>
</dbReference>
<dbReference type="InterPro" id="IPR022105">
    <property type="entry name" value="DUF3645"/>
</dbReference>
<dbReference type="SUPFAM" id="SSF52540">
    <property type="entry name" value="P-loop containing nucleoside triphosphate hydrolases"/>
    <property type="match status" value="1"/>
</dbReference>
<dbReference type="EMBL" id="KV878212">
    <property type="protein sequence ID" value="OJJ36125.1"/>
    <property type="molecule type" value="Genomic_DNA"/>
</dbReference>
<keyword evidence="6" id="KW-0788">Thiol protease</keyword>
<evidence type="ECO:0000313" key="11">
    <source>
        <dbReference type="Proteomes" id="UP000184383"/>
    </source>
</evidence>
<dbReference type="VEuPathDB" id="FungiDB:ASPWEDRAFT_60194"/>
<evidence type="ECO:0000259" key="8">
    <source>
        <dbReference type="Pfam" id="PF12359"/>
    </source>
</evidence>
<dbReference type="Pfam" id="PF12359">
    <property type="entry name" value="DUF3645"/>
    <property type="match status" value="1"/>
</dbReference>
<keyword evidence="11" id="KW-1185">Reference proteome</keyword>
<dbReference type="Pfam" id="PF20255">
    <property type="entry name" value="DUF6606"/>
    <property type="match status" value="1"/>
</dbReference>
<dbReference type="GeneID" id="63754352"/>
<name>A0A1L9RMF4_ASPWE</name>
<protein>
    <recommendedName>
        <fullName evidence="2">ubiquitinyl hydrolase 1</fullName>
        <ecNumber evidence="2">3.4.19.12</ecNumber>
    </recommendedName>
</protein>
<dbReference type="InterPro" id="IPR027417">
    <property type="entry name" value="P-loop_NTPase"/>
</dbReference>
<dbReference type="InterPro" id="IPR022099">
    <property type="entry name" value="DUF3638"/>
</dbReference>
<proteinExistence type="predicted"/>
<dbReference type="InterPro" id="IPR051346">
    <property type="entry name" value="OTU_Deubiquitinase"/>
</dbReference>
<dbReference type="GO" id="GO:0006508">
    <property type="term" value="P:proteolysis"/>
    <property type="evidence" value="ECO:0007669"/>
    <property type="project" value="UniProtKB-KW"/>
</dbReference>
<sequence>MEVDATTFDYLFHHVILPPKLPQHEEKDEWRAEEGLLQFVRDSVGKFAENLSPESRNGWQIAMNMLDNWIKVENRGEIHNDTLLRVVSALKSSGAFALRIREQSCGWLGYYDKKGNQVIFDAFEASAQCNPVLAAADTLIRSFPGQSIAIPADKIDEHQFCTYLARNLSRLSVEHVTEMAPKTRKAKANVEEPRDTVHPGLVTECLMTQLLTYGKHNTWPCFEKHIRDESNWNSSYLGWRRSPHWFVLRVSLQTVLQRVFPIHEGHQQYKNFMLYLIAEIGNTALSMDPAVPAEHLALIRTKIGRRVNKLQDNAFDFVTVDAGASTDNLLRHLQRIQTNIISSDPIPVSKFPTTAAAEDIHLSLKYSHEFLQAVINHTTVEAAPSIFSRTHNLRFKRDEYGLPLLENGDPLCLMDFEQWVGDQLSGWSKSAEPSEDLCCVLSDRLQEYLRFAQLEYGSNPREVSLMLLVILELWVAFDRMCIRVYPLLGDFTPEIPIDFLEPLLLPQRDQMERAIIVEQYLRSRHQNMQPYNPPILADPTPQSFGVRYFDRSLGHQQLRRRIEDRAEERRERKKQEWQRKIDERQSLYDQIDSSSCDYHYNRKMEYVHHGGCNRCSLSRHAAAISIDIDEWPLPSTEYILKAVVFELDCPRWFCAWRDTTWILLQDLGRGRPSNADDMKQNLLDYNQLHDVVTNHDQRLTLGSTAKSWLKTHYRTMGLPGSVQDVLFDNALQLKLFAKDPTAWVVDQTRKPSLKHHCCFVLPSGPYSQLQFTVDSVHHTQNQVIADQRKCDKEMTLHEFIAFGCLRAGERVQWHNIARELASSALSFNEESVTILLRQAAWELGSYSTAVIPLREAHRVFEIPAFGERLLETLEQKLQTIKCNWNEHWSLYALVTLALRLLTLSDGHNTSAIAAFLRNIRQVAMGWCEDLIDSLHQQTGEESKAQQHLILKLGVICQMTYFVEPVHLSAVLSTPDDLFWLIYSSMVVFENTPPTSDALPSNTKALLTTSARILHRVETVIHQMIESDPLGLNQALIKASPELVVNMPWGFGAGGNERWVTTKTRGSGGRQQTIHYNILSGEFLVDNRPPGRLPAEYTKHPLFQRVFGPRTLTVLPSGLPGAVFCSVQAFNNHQVHFSMEADQLVIIACHGTQRLRLIPHEKLQGDLPLSLVTDYVHWLDLDALQIEFRHLDQVWQPSPQNWHLIFRADSPKRSVMRKKNQSLVDIRSTLFQDLSSILAKLDSREHIHVVLRADGIVEADMVRMRLKFFINKDGVLQSRQLNATVDRNQDIGCLYGLRNNLVVKESSEPEQHAVLIPYGNVSVAPKDHHVTVSIKPANGPRTRYFLYRLDKHFNMLRGPPDMLSTLYLAYVHAVTGFVLPDPSIERSGTEEALRILRLEFLKTSFPIDAECSSMLRNLAALTPKRRYYPEHLNVMQTVRWNDNLWPMMQHDDFQPLVQEIIDHSSKFSKLHVKTDDSSPSISVADRGDWHLLQRARIRNASCRYSQFGGAAAIPKRPLQHLPRDRDTTSARSQRVYEIANLIHDWPSSMKLQGFVDGIWRWERVCTTGDQLDTLSCTKLLQLSLRDTWGALYDRCRLSNRECDSYDLMSDLSLVAFGDESKLEPLRNLLAVAFSGQLRSISIPEIVQHKVLGLYVGKEVQRYQIRSAIEQHYHAFVPDSYGSSLLSYDERVRKETIARQEYNERKYQDIASLEDEIVSQWPCQAPRYPNGSAALKVNQYALWQSCALLFEKWFHNLHFDGFLRQVQDQLIAQTHDHQPAVPVCPPQGEAFRISSPQSPTLLGWMRSSQLSIAAGSSPELLHYERECAPRSDTSGSITELRSIIKEACDSNDPHRKEYGQHLHDSVSALEKIHVSRPPTSFPVTHDRLLDCRNLLESQRDAIWDCIISALKTPGEWQNVAIHTVYPSLNKVSILSLLGSAQWSSLPKQWREILVDLGRTISSLRRCNRLISFEVKQDLHGFFKEAESISGEGWDMMEHPQWVLFELENDMTIRARQAEVAHRMINPEGNENAVLQLNMGEGKTSVITPMEAAILADGIRLLRIIVLKPLLRQSVTLLSHRLGGLQQRRIYHIPFSRSTAIDDETAAQLQSIYQECQENRGILIALPEQILSFRLVGLDLMGSKPSLARRLITLERWIQANSRTIIDESDEVLDARFQLVYTVGNQKTLDGHSDRWSIIQVVLDLVRKQAAVLRREDPSCLDLEFHGDRYPIIRFLKPETVDTLIQRIVDSIGRNGFSGVPFTQWTPGVRKSALRFISSVDVSDTDQETIRSTFEGSVSMAKLLILRGLLAQGILRFTLAGKRWMVDYGLHPTRCLMAVPFRSKGVPSENSEFGHPDVALTLACLTYYYDGLTEDQVRDCFALLEKENDPSAEYQSWIAACHDRLDEGLRAITGVNLEDSRKFSAHLYPNLRDQIPLIEFYLTRVVFPREAKEFPYKLSTSSWDIPSRQEMPVTTGFSGTNDNRSLLPLSIRQRDLPHLLHTNAMVLSHLLREENRACVLAQDQGGHQLRTDQLFALANEQSPSIRVVIDVGAQILDAGNQSVAEQWLFLTTDKKVEAAVFYDQHDEAMVIDRGGHVERLLASPFQQRMGVCLVFLDQHHSRGVDLKLPLGTRAAVTLGPRLTKDRLVQACSRLRELGNGHSVTFFIPPEVSHNMNADARNLTSKEVVSWTLKQTCDSLDTLRPLWAFQGLQHNRRAQLMEMLATDPDQAEIIVSRIQEPEARPLLQMYAPWEKTQLMDLDPDLDWSSLQTVHLLDVWKAPGRQAIARLHEEQEREIAQEVQQEQQVYRPPPTPPASHRLDAAVRHLAIHGKFPHDGSAAWIMAFESFRTTSANDIGFPGCLGPRLYATKDFVTSIQRRNGIQDDEFLKPVNWILSSIHSPNLLVLSQYEANELIPVICDSPNTRLHVYTSRTTKSMRSFRDLAFFINGVSNFDNQQFVETTRDLELFAGSLYFKSLEDHNRFRSFLGLLTDSHDDYAEGSISDEGFVNEEARKLGWPVSCPFTTSPLRFLATIFNMRGRGHGYSQTHIGSIIGGKMLMADRF</sequence>
<evidence type="ECO:0000256" key="6">
    <source>
        <dbReference type="ARBA" id="ARBA00022807"/>
    </source>
</evidence>
<comment type="catalytic activity">
    <reaction evidence="1">
        <text>Thiol-dependent hydrolysis of ester, thioester, amide, peptide and isopeptide bonds formed by the C-terminal Gly of ubiquitin (a 76-residue protein attached to proteins as an intracellular targeting signal).</text>
        <dbReference type="EC" id="3.4.19.12"/>
    </reaction>
</comment>
<gene>
    <name evidence="10" type="ORF">ASPWEDRAFT_60194</name>
</gene>
<dbReference type="GO" id="GO:0004843">
    <property type="term" value="F:cysteine-type deubiquitinase activity"/>
    <property type="evidence" value="ECO:0007669"/>
    <property type="project" value="UniProtKB-EC"/>
</dbReference>
<dbReference type="InterPro" id="IPR046541">
    <property type="entry name" value="DUF6606"/>
</dbReference>
<evidence type="ECO:0000256" key="5">
    <source>
        <dbReference type="ARBA" id="ARBA00022801"/>
    </source>
</evidence>
<dbReference type="PANTHER" id="PTHR13367">
    <property type="entry name" value="UBIQUITIN THIOESTERASE"/>
    <property type="match status" value="1"/>
</dbReference>
<evidence type="ECO:0000256" key="3">
    <source>
        <dbReference type="ARBA" id="ARBA00022670"/>
    </source>
</evidence>
<evidence type="ECO:0000256" key="2">
    <source>
        <dbReference type="ARBA" id="ARBA00012759"/>
    </source>
</evidence>
<evidence type="ECO:0000259" key="9">
    <source>
        <dbReference type="Pfam" id="PF20255"/>
    </source>
</evidence>
<keyword evidence="4" id="KW-0833">Ubl conjugation pathway</keyword>
<evidence type="ECO:0000259" key="7">
    <source>
        <dbReference type="Pfam" id="PF12340"/>
    </source>
</evidence>